<proteinExistence type="predicted"/>
<protein>
    <submittedName>
        <fullName evidence="1">Uncharacterized protein</fullName>
    </submittedName>
</protein>
<evidence type="ECO:0000313" key="1">
    <source>
        <dbReference type="EMBL" id="GBP93177.1"/>
    </source>
</evidence>
<reference evidence="1 2" key="1">
    <citation type="journal article" date="2019" name="Commun. Biol.">
        <title>The bagworm genome reveals a unique fibroin gene that provides high tensile strength.</title>
        <authorList>
            <person name="Kono N."/>
            <person name="Nakamura H."/>
            <person name="Ohtoshi R."/>
            <person name="Tomita M."/>
            <person name="Numata K."/>
            <person name="Arakawa K."/>
        </authorList>
    </citation>
    <scope>NUCLEOTIDE SEQUENCE [LARGE SCALE GENOMIC DNA]</scope>
</reference>
<organism evidence="1 2">
    <name type="scientific">Eumeta variegata</name>
    <name type="common">Bagworm moth</name>
    <name type="synonym">Eumeta japonica</name>
    <dbReference type="NCBI Taxonomy" id="151549"/>
    <lineage>
        <taxon>Eukaryota</taxon>
        <taxon>Metazoa</taxon>
        <taxon>Ecdysozoa</taxon>
        <taxon>Arthropoda</taxon>
        <taxon>Hexapoda</taxon>
        <taxon>Insecta</taxon>
        <taxon>Pterygota</taxon>
        <taxon>Neoptera</taxon>
        <taxon>Endopterygota</taxon>
        <taxon>Lepidoptera</taxon>
        <taxon>Glossata</taxon>
        <taxon>Ditrysia</taxon>
        <taxon>Tineoidea</taxon>
        <taxon>Psychidae</taxon>
        <taxon>Oiketicinae</taxon>
        <taxon>Eumeta</taxon>
    </lineage>
</organism>
<dbReference type="EMBL" id="BGZK01002347">
    <property type="protein sequence ID" value="GBP93177.1"/>
    <property type="molecule type" value="Genomic_DNA"/>
</dbReference>
<name>A0A4C2A2N8_EUMVA</name>
<dbReference type="OrthoDB" id="10050074at2759"/>
<gene>
    <name evidence="1" type="ORF">EVAR_65255_1</name>
</gene>
<evidence type="ECO:0000313" key="2">
    <source>
        <dbReference type="Proteomes" id="UP000299102"/>
    </source>
</evidence>
<keyword evidence="2" id="KW-1185">Reference proteome</keyword>
<dbReference type="AlphaFoldDB" id="A0A4C2A2N8"/>
<accession>A0A4C2A2N8</accession>
<sequence>MSWGGIWTSNLPWISLQKNACIWTSQGVIPDRTLEIIQSSDCRESRNEAVKNSVLHRDLPSIQKYMRDASERFFSIAESHPNPLLSYSASYEAHFPIT</sequence>
<dbReference type="Proteomes" id="UP000299102">
    <property type="component" value="Unassembled WGS sequence"/>
</dbReference>
<comment type="caution">
    <text evidence="1">The sequence shown here is derived from an EMBL/GenBank/DDBJ whole genome shotgun (WGS) entry which is preliminary data.</text>
</comment>